<dbReference type="PANTHER" id="PTHR11533">
    <property type="entry name" value="PROTEASE M1 ZINC METALLOPROTEASE"/>
    <property type="match status" value="1"/>
</dbReference>
<dbReference type="PRINTS" id="PR00756">
    <property type="entry name" value="ALADIPTASE"/>
</dbReference>
<dbReference type="InterPro" id="IPR001930">
    <property type="entry name" value="Peptidase_M1"/>
</dbReference>
<dbReference type="GO" id="GO:0004177">
    <property type="term" value="F:aminopeptidase activity"/>
    <property type="evidence" value="ECO:0007669"/>
    <property type="project" value="UniProtKB-KW"/>
</dbReference>
<keyword evidence="6 14" id="KW-0031">Aminopeptidase</keyword>
<evidence type="ECO:0000256" key="10">
    <source>
        <dbReference type="ARBA" id="ARBA00022833"/>
    </source>
</evidence>
<dbReference type="InterPro" id="IPR042097">
    <property type="entry name" value="Aminopeptidase_N-like_N_sf"/>
</dbReference>
<dbReference type="Gene3D" id="2.60.40.1730">
    <property type="entry name" value="tricorn interacting facor f3 domain"/>
    <property type="match status" value="1"/>
</dbReference>
<comment type="caution">
    <text evidence="14">The sequence shown here is derived from an EMBL/GenBank/DDBJ whole genome shotgun (WGS) entry which is preliminary data.</text>
</comment>
<keyword evidence="10" id="KW-0862">Zinc</keyword>
<evidence type="ECO:0000256" key="11">
    <source>
        <dbReference type="ARBA" id="ARBA00023049"/>
    </source>
</evidence>
<evidence type="ECO:0000259" key="13">
    <source>
        <dbReference type="Pfam" id="PF17900"/>
    </source>
</evidence>
<dbReference type="InterPro" id="IPR027268">
    <property type="entry name" value="Peptidase_M4/M1_CTD_sf"/>
</dbReference>
<organism evidence="14 15">
    <name type="scientific">Flavobacterium frigidarium</name>
    <dbReference type="NCBI Taxonomy" id="99286"/>
    <lineage>
        <taxon>Bacteria</taxon>
        <taxon>Pseudomonadati</taxon>
        <taxon>Bacteroidota</taxon>
        <taxon>Flavobacteriia</taxon>
        <taxon>Flavobacteriales</taxon>
        <taxon>Flavobacteriaceae</taxon>
        <taxon>Flavobacterium</taxon>
    </lineage>
</organism>
<name>A0ABV4KA86_9FLAO</name>
<comment type="similarity">
    <text evidence="3">Belongs to the peptidase M1 family.</text>
</comment>
<reference evidence="14 15" key="1">
    <citation type="submission" date="2023-05" db="EMBL/GenBank/DDBJ databases">
        <title>Adaptations of aquatic viruses from atmosphere-close ecosystems of the Central Arctic Ocean.</title>
        <authorList>
            <person name="Rahlff J."/>
            <person name="Holmfeldt K."/>
        </authorList>
    </citation>
    <scope>NUCLEOTIDE SEQUENCE [LARGE SCALE GENOMIC DNA]</scope>
    <source>
        <strain evidence="14 15">Arc14</strain>
    </source>
</reference>
<dbReference type="InterPro" id="IPR050344">
    <property type="entry name" value="Peptidase_M1_aminopeptidases"/>
</dbReference>
<accession>A0ABV4KA86</accession>
<evidence type="ECO:0000259" key="12">
    <source>
        <dbReference type="Pfam" id="PF01433"/>
    </source>
</evidence>
<keyword evidence="9 14" id="KW-0378">Hydrolase</keyword>
<dbReference type="EC" id="3.4.11.2" evidence="4"/>
<evidence type="ECO:0000256" key="7">
    <source>
        <dbReference type="ARBA" id="ARBA00022670"/>
    </source>
</evidence>
<keyword evidence="11" id="KW-0482">Metalloprotease</keyword>
<dbReference type="Gene3D" id="1.10.390.10">
    <property type="entry name" value="Neutral Protease Domain 2"/>
    <property type="match status" value="1"/>
</dbReference>
<dbReference type="InterPro" id="IPR045357">
    <property type="entry name" value="Aminopeptidase_N-like_N"/>
</dbReference>
<keyword evidence="8" id="KW-0479">Metal-binding</keyword>
<evidence type="ECO:0000256" key="9">
    <source>
        <dbReference type="ARBA" id="ARBA00022801"/>
    </source>
</evidence>
<dbReference type="CDD" id="cd09603">
    <property type="entry name" value="M1_APN_like"/>
    <property type="match status" value="1"/>
</dbReference>
<dbReference type="Pfam" id="PF17900">
    <property type="entry name" value="Peptidase_M1_N"/>
    <property type="match status" value="1"/>
</dbReference>
<evidence type="ECO:0000256" key="8">
    <source>
        <dbReference type="ARBA" id="ARBA00022723"/>
    </source>
</evidence>
<evidence type="ECO:0000256" key="3">
    <source>
        <dbReference type="ARBA" id="ARBA00010136"/>
    </source>
</evidence>
<keyword evidence="7" id="KW-0645">Protease</keyword>
<protein>
    <recommendedName>
        <fullName evidence="5">Aminopeptidase N</fullName>
        <ecNumber evidence="4">3.4.11.2</ecNumber>
    </recommendedName>
</protein>
<dbReference type="Proteomes" id="UP001568894">
    <property type="component" value="Unassembled WGS sequence"/>
</dbReference>
<dbReference type="InterPro" id="IPR014782">
    <property type="entry name" value="Peptidase_M1_dom"/>
</dbReference>
<gene>
    <name evidence="14" type="ORF">QO192_04570</name>
</gene>
<evidence type="ECO:0000256" key="6">
    <source>
        <dbReference type="ARBA" id="ARBA00022438"/>
    </source>
</evidence>
<evidence type="ECO:0000256" key="2">
    <source>
        <dbReference type="ARBA" id="ARBA00001947"/>
    </source>
</evidence>
<sequence>MKYFFLFITTFAFSQQLKKVDFTSAKGDISINASKQSVRGFVTYNFRVHEAIDTIKIDAQNMTFENVLLNDELVKFDNNKKELLIINSFKVGEYTLSLNYTAQPKQALYFIGSEAKDNLQIWTQGQGRYTSNWFPSFDDVNEKVIFSLRVAFDSNYEVISNGRLTAKSTLNNTTTWNYEMQQPMSSYLLMLAIGKYSKKAENAKSGVVLENYNEPRDSARFEPTYRFSKEMFDYLEKQIGVKYPWEIYRQIPARDFLYAGMENTTATILSSRYVVDSTGFEDRSYTNVNAHELAHQWFGDLVTAESGKHHWLQEGFATYYALLAEASIYGDDYFYYKMYESAQQIKYASRTDTAPVLDAKASSLSFYQKGAWALFVIHESIGDRAFKKAIRNYLKKYAYKNVTTDDLFNEIKKVARFDTEEFSKVWLEAIPFDTQQANDLLLKNKSMQLLFEVDKLKKTPLIEKEAFFTKILESDAYFQVKVAIVNQLKSELYEQKKGLLLTALAANNIQVRQAVAASLPKIPADFKTDYETLLHDKSYQTQELALYYLWNNFPSSRVAYLNESKDWIGFNDYNLRTLWLSLVLSTAACDIDKKPLTEELINYSSLNYEATTRQNALEKLIAFKLINDTVLENLISATTHHMWQFSKYGRDTIRLLLKDPEMVTAFERILPTLNESEYFQLNRLLLEIQPK</sequence>
<proteinExistence type="inferred from homology"/>
<dbReference type="PANTHER" id="PTHR11533:SF174">
    <property type="entry name" value="PUROMYCIN-SENSITIVE AMINOPEPTIDASE-RELATED"/>
    <property type="match status" value="1"/>
</dbReference>
<evidence type="ECO:0000256" key="1">
    <source>
        <dbReference type="ARBA" id="ARBA00000098"/>
    </source>
</evidence>
<evidence type="ECO:0000256" key="5">
    <source>
        <dbReference type="ARBA" id="ARBA00015611"/>
    </source>
</evidence>
<comment type="catalytic activity">
    <reaction evidence="1">
        <text>Release of an N-terminal amino acid, Xaa-|-Yaa- from a peptide, amide or arylamide. Xaa is preferably Ala, but may be most amino acids including Pro (slow action). When a terminal hydrophobic residue is followed by a prolyl residue, the two may be released as an intact Xaa-Pro dipeptide.</text>
        <dbReference type="EC" id="3.4.11.2"/>
    </reaction>
</comment>
<dbReference type="Pfam" id="PF01433">
    <property type="entry name" value="Peptidase_M1"/>
    <property type="match status" value="1"/>
</dbReference>
<feature type="domain" description="Peptidase M1 membrane alanine aminopeptidase" evidence="12">
    <location>
        <begin position="228"/>
        <end position="426"/>
    </location>
</feature>
<feature type="domain" description="Aminopeptidase N-like N-terminal" evidence="13">
    <location>
        <begin position="28"/>
        <end position="188"/>
    </location>
</feature>
<evidence type="ECO:0000313" key="14">
    <source>
        <dbReference type="EMBL" id="MEZ7514554.1"/>
    </source>
</evidence>
<evidence type="ECO:0000313" key="15">
    <source>
        <dbReference type="Proteomes" id="UP001568894"/>
    </source>
</evidence>
<dbReference type="EMBL" id="JASMRN010000003">
    <property type="protein sequence ID" value="MEZ7514554.1"/>
    <property type="molecule type" value="Genomic_DNA"/>
</dbReference>
<comment type="cofactor">
    <cofactor evidence="2">
        <name>Zn(2+)</name>
        <dbReference type="ChEBI" id="CHEBI:29105"/>
    </cofactor>
</comment>
<dbReference type="SUPFAM" id="SSF55486">
    <property type="entry name" value="Metalloproteases ('zincins'), catalytic domain"/>
    <property type="match status" value="1"/>
</dbReference>
<dbReference type="SUPFAM" id="SSF63737">
    <property type="entry name" value="Leukotriene A4 hydrolase N-terminal domain"/>
    <property type="match status" value="1"/>
</dbReference>
<keyword evidence="15" id="KW-1185">Reference proteome</keyword>
<evidence type="ECO:0000256" key="4">
    <source>
        <dbReference type="ARBA" id="ARBA00012564"/>
    </source>
</evidence>